<name>A0AAV7E4Q7_ARIFI</name>
<keyword evidence="2" id="KW-1185">Reference proteome</keyword>
<gene>
    <name evidence="1" type="ORF">H6P81_015240</name>
</gene>
<sequence>MFLLRQGHQPSQAICEAASTIAKRSLAQHTPPEVIAMVPALVRVRRETVIKKSKPMRQPAALAVAPRPDFWDQVGVYSIRVARDSHLRMKMLC</sequence>
<comment type="caution">
    <text evidence="1">The sequence shown here is derived from an EMBL/GenBank/DDBJ whole genome shotgun (WGS) entry which is preliminary data.</text>
</comment>
<dbReference type="EMBL" id="JAINDJ010000006">
    <property type="protein sequence ID" value="KAG9443900.1"/>
    <property type="molecule type" value="Genomic_DNA"/>
</dbReference>
<reference evidence="1 2" key="1">
    <citation type="submission" date="2021-07" db="EMBL/GenBank/DDBJ databases">
        <title>The Aristolochia fimbriata genome: insights into angiosperm evolution, floral development and chemical biosynthesis.</title>
        <authorList>
            <person name="Jiao Y."/>
        </authorList>
    </citation>
    <scope>NUCLEOTIDE SEQUENCE [LARGE SCALE GENOMIC DNA]</scope>
    <source>
        <strain evidence="1">IBCAS-2021</strain>
        <tissue evidence="1">Leaf</tissue>
    </source>
</reference>
<protein>
    <submittedName>
        <fullName evidence="1">Uncharacterized protein</fullName>
    </submittedName>
</protein>
<proteinExistence type="predicted"/>
<organism evidence="1 2">
    <name type="scientific">Aristolochia fimbriata</name>
    <name type="common">White veined hardy Dutchman's pipe vine</name>
    <dbReference type="NCBI Taxonomy" id="158543"/>
    <lineage>
        <taxon>Eukaryota</taxon>
        <taxon>Viridiplantae</taxon>
        <taxon>Streptophyta</taxon>
        <taxon>Embryophyta</taxon>
        <taxon>Tracheophyta</taxon>
        <taxon>Spermatophyta</taxon>
        <taxon>Magnoliopsida</taxon>
        <taxon>Magnoliidae</taxon>
        <taxon>Piperales</taxon>
        <taxon>Aristolochiaceae</taxon>
        <taxon>Aristolochia</taxon>
    </lineage>
</organism>
<accession>A0AAV7E4Q7</accession>
<evidence type="ECO:0000313" key="1">
    <source>
        <dbReference type="EMBL" id="KAG9443900.1"/>
    </source>
</evidence>
<dbReference type="AlphaFoldDB" id="A0AAV7E4Q7"/>
<evidence type="ECO:0000313" key="2">
    <source>
        <dbReference type="Proteomes" id="UP000825729"/>
    </source>
</evidence>
<dbReference type="Proteomes" id="UP000825729">
    <property type="component" value="Unassembled WGS sequence"/>
</dbReference>